<organism evidence="1 2">
    <name type="scientific">Actinomadura parmotrematis</name>
    <dbReference type="NCBI Taxonomy" id="2864039"/>
    <lineage>
        <taxon>Bacteria</taxon>
        <taxon>Bacillati</taxon>
        <taxon>Actinomycetota</taxon>
        <taxon>Actinomycetes</taxon>
        <taxon>Streptosporangiales</taxon>
        <taxon>Thermomonosporaceae</taxon>
        <taxon>Actinomadura</taxon>
    </lineage>
</organism>
<proteinExistence type="predicted"/>
<accession>A0ABS7FVD4</accession>
<dbReference type="Proteomes" id="UP000774570">
    <property type="component" value="Unassembled WGS sequence"/>
</dbReference>
<reference evidence="1 2" key="1">
    <citation type="submission" date="2021-07" db="EMBL/GenBank/DDBJ databases">
        <title>Actinomadura sp. PM05-2 isolated from lichen.</title>
        <authorList>
            <person name="Somphong A."/>
            <person name="Phongsopitanun W."/>
            <person name="Tanasupawat S."/>
            <person name="Peongsungnone V."/>
        </authorList>
    </citation>
    <scope>NUCLEOTIDE SEQUENCE [LARGE SCALE GENOMIC DNA]</scope>
    <source>
        <strain evidence="1 2">PM05-2</strain>
    </source>
</reference>
<protein>
    <submittedName>
        <fullName evidence="1">Uncharacterized protein</fullName>
    </submittedName>
</protein>
<dbReference type="RefSeq" id="WP_220167601.1">
    <property type="nucleotide sequence ID" value="NZ_JAIBOA010000011.1"/>
</dbReference>
<comment type="caution">
    <text evidence="1">The sequence shown here is derived from an EMBL/GenBank/DDBJ whole genome shotgun (WGS) entry which is preliminary data.</text>
</comment>
<evidence type="ECO:0000313" key="2">
    <source>
        <dbReference type="Proteomes" id="UP000774570"/>
    </source>
</evidence>
<keyword evidence="2" id="KW-1185">Reference proteome</keyword>
<sequence length="75" mass="8459">MATGTYKYQSDFARHYFAQGFAEGLAEVVLKVLEMREVVISAAERERVLTCVDTDRLNVRLERAPVVGTADEFFA</sequence>
<name>A0ABS7FVD4_9ACTN</name>
<dbReference type="EMBL" id="JAIBOA010000011">
    <property type="protein sequence ID" value="MBW8484368.1"/>
    <property type="molecule type" value="Genomic_DNA"/>
</dbReference>
<gene>
    <name evidence="1" type="ORF">K1Y72_18440</name>
</gene>
<evidence type="ECO:0000313" key="1">
    <source>
        <dbReference type="EMBL" id="MBW8484368.1"/>
    </source>
</evidence>